<reference evidence="1 2" key="1">
    <citation type="submission" date="2015-09" db="EMBL/GenBank/DDBJ databases">
        <authorList>
            <consortium name="Swine Surveillance"/>
        </authorList>
    </citation>
    <scope>NUCLEOTIDE SEQUENCE [LARGE SCALE GENOMIC DNA]</scope>
    <source>
        <strain evidence="1 2">CECT 7688</strain>
    </source>
</reference>
<evidence type="ECO:0000313" key="1">
    <source>
        <dbReference type="EMBL" id="CUH52206.1"/>
    </source>
</evidence>
<dbReference type="Proteomes" id="UP000054823">
    <property type="component" value="Unassembled WGS sequence"/>
</dbReference>
<organism evidence="1 2">
    <name type="scientific">Shimia marina</name>
    <dbReference type="NCBI Taxonomy" id="321267"/>
    <lineage>
        <taxon>Bacteria</taxon>
        <taxon>Pseudomonadati</taxon>
        <taxon>Pseudomonadota</taxon>
        <taxon>Alphaproteobacteria</taxon>
        <taxon>Rhodobacterales</taxon>
        <taxon>Roseobacteraceae</taxon>
    </lineage>
</organism>
<evidence type="ECO:0000313" key="2">
    <source>
        <dbReference type="Proteomes" id="UP000054823"/>
    </source>
</evidence>
<gene>
    <name evidence="1" type="ORF">SHM7688_01648</name>
</gene>
<protein>
    <submittedName>
        <fullName evidence="1">Uncharacterized protein</fullName>
    </submittedName>
</protein>
<accession>A0A0P1EPW0</accession>
<dbReference type="EMBL" id="CYPW01000016">
    <property type="protein sequence ID" value="CUH52206.1"/>
    <property type="molecule type" value="Genomic_DNA"/>
</dbReference>
<name>A0A0P1EPW0_9RHOB</name>
<dbReference type="STRING" id="321267.SHM7688_01648"/>
<keyword evidence="2" id="KW-1185">Reference proteome</keyword>
<dbReference type="AlphaFoldDB" id="A0A0P1EPW0"/>
<proteinExistence type="predicted"/>
<dbReference type="RefSeq" id="WP_223229292.1">
    <property type="nucleotide sequence ID" value="NZ_CYPW01000016.1"/>
</dbReference>
<sequence length="493" mass="54582">MNQFNNPFESHTVDDVMRHLAAEAALRALPQFDEDLIPFETHADTARAGFIGLAIARASLTAVVRNRFQDAFAHEKVLSAAKYLRLVEDGPCKSILERALDAQTHTNPILLLERILDTFGEFSLGDMVDLAGKRNDNLPKPSPDFFDGPERNFVLPDIHSTGEAFFWQELAEASGLQAAWRFWRDWYTAFYSRSPLDWELQRRVALIEDDIWDSGPEAVADEIERIQARYLADKFPLVETVDLNPDTGKFRATPTPVENAPLMSALLTQISDNLEDAMARHNGVTENSSEARKIRRVVNRYGNDPQQAELTLTTVAKNLRRQLHETHELPDSSDNIALLNSVEDGVRGIRANHPEVAANREQLAQIAFKELNPEDRETLEKAAPVLSAISEGAMAEDFAEDIPELINDALLPLPSGAPKLPGADASTRVFNRVSKMALLVDKTKKGLQKGAEAFDSDLVKTIRLAGVTVGLGAGAVGFLYKLVEIGLRMLGVI</sequence>